<evidence type="ECO:0000313" key="2">
    <source>
        <dbReference type="EMBL" id="KAL3114046.1"/>
    </source>
</evidence>
<feature type="compositionally biased region" description="Acidic residues" evidence="1">
    <location>
        <begin position="369"/>
        <end position="379"/>
    </location>
</feature>
<evidence type="ECO:0000256" key="1">
    <source>
        <dbReference type="SAM" id="MobiDB-lite"/>
    </source>
</evidence>
<proteinExistence type="predicted"/>
<feature type="compositionally biased region" description="Acidic residues" evidence="1">
    <location>
        <begin position="326"/>
        <end position="362"/>
    </location>
</feature>
<feature type="compositionally biased region" description="Acidic residues" evidence="1">
    <location>
        <begin position="403"/>
        <end position="551"/>
    </location>
</feature>
<feature type="compositionally biased region" description="Acidic residues" evidence="1">
    <location>
        <begin position="386"/>
        <end position="396"/>
    </location>
</feature>
<dbReference type="EMBL" id="JBICBT010000427">
    <property type="protein sequence ID" value="KAL3114046.1"/>
    <property type="molecule type" value="Genomic_DNA"/>
</dbReference>
<reference evidence="2 3" key="1">
    <citation type="submission" date="2024-10" db="EMBL/GenBank/DDBJ databases">
        <authorList>
            <person name="Kim D."/>
        </authorList>
    </citation>
    <scope>NUCLEOTIDE SEQUENCE [LARGE SCALE GENOMIC DNA]</scope>
    <source>
        <strain evidence="2">BH-2024</strain>
    </source>
</reference>
<sequence>MSDNENEAEDQMRDEIYICDDVWLGVFHLLPPAQLGLQIALLSRRFDCLVDEHFKTRRWALGFVRIGHKIGKNGTTELAINNSWAKLPMPDKALSSKVIGFKCFIISCCDQNALVAFLHHFRAVFDAHGTVLAIHAWNDRTLDTHSTTDLRKMNQFAPTILSDCQSLRSIASFDVLFPVFWPSDSANAWDGQVVAKWLLRPRPDGVPKMMRVDFTYSHKWEERIDGLKTAFANASSSSGPFIIVIYFWHRAFRFCRLIPPLPFNLINNLTGERLTLARHAAALAKTFYLLVRCSLVRDEAKWANWEKEAKEWRVDRQMNTIVIVESEQEEEEEEEVEEEEEEQEGEEVGSGQEEEEEEDGEKEEVGSGQEEEEEEDGEKEEVGSGQEEEEEEDGEKEEVGSGQEEEEEEDVEEEEVGSGQEEEEEEDGEEEVGSGQEEEEEEDGEEEVGSGQEEEDEEEQEEEEVGSGQEEDGEEEVGSGQEEEEEEDGEEEVGSGQEDEEDGEEEEVGSGQEEDGEEEVGSGQEEEEEEDGEEEVGSGQEEEEEESDDDGLYLGNLFDTG</sequence>
<name>A0ABD2LFT4_9BILA</name>
<organism evidence="2 3">
    <name type="scientific">Heterodera trifolii</name>
    <dbReference type="NCBI Taxonomy" id="157864"/>
    <lineage>
        <taxon>Eukaryota</taxon>
        <taxon>Metazoa</taxon>
        <taxon>Ecdysozoa</taxon>
        <taxon>Nematoda</taxon>
        <taxon>Chromadorea</taxon>
        <taxon>Rhabditida</taxon>
        <taxon>Tylenchina</taxon>
        <taxon>Tylenchomorpha</taxon>
        <taxon>Tylenchoidea</taxon>
        <taxon>Heteroderidae</taxon>
        <taxon>Heteroderinae</taxon>
        <taxon>Heterodera</taxon>
    </lineage>
</organism>
<dbReference type="AlphaFoldDB" id="A0ABD2LFT4"/>
<gene>
    <name evidence="2" type="ORF">niasHT_014949</name>
</gene>
<comment type="caution">
    <text evidence="2">The sequence shown here is derived from an EMBL/GenBank/DDBJ whole genome shotgun (WGS) entry which is preliminary data.</text>
</comment>
<keyword evidence="3" id="KW-1185">Reference proteome</keyword>
<feature type="region of interest" description="Disordered" evidence="1">
    <location>
        <begin position="324"/>
        <end position="561"/>
    </location>
</feature>
<accession>A0ABD2LFT4</accession>
<protein>
    <submittedName>
        <fullName evidence="2">Uncharacterized protein</fullName>
    </submittedName>
</protein>
<dbReference type="Proteomes" id="UP001620626">
    <property type="component" value="Unassembled WGS sequence"/>
</dbReference>
<evidence type="ECO:0000313" key="3">
    <source>
        <dbReference type="Proteomes" id="UP001620626"/>
    </source>
</evidence>